<accession>A0A090QSY6</accession>
<comment type="caution">
    <text evidence="1">The sequence shown here is derived from an EMBL/GenBank/DDBJ whole genome shotgun (WGS) entry which is preliminary data.</text>
</comment>
<dbReference type="EMBL" id="BBMN01000005">
    <property type="protein sequence ID" value="GAL04939.1"/>
    <property type="molecule type" value="Genomic_DNA"/>
</dbReference>
<gene>
    <name evidence="1" type="ORF">JCM19237_4305</name>
</gene>
<evidence type="ECO:0000313" key="2">
    <source>
        <dbReference type="Proteomes" id="UP000029227"/>
    </source>
</evidence>
<organism evidence="1 2">
    <name type="scientific">Photobacterium aphoticum</name>
    <dbReference type="NCBI Taxonomy" id="754436"/>
    <lineage>
        <taxon>Bacteria</taxon>
        <taxon>Pseudomonadati</taxon>
        <taxon>Pseudomonadota</taxon>
        <taxon>Gammaproteobacteria</taxon>
        <taxon>Vibrionales</taxon>
        <taxon>Vibrionaceae</taxon>
        <taxon>Photobacterium</taxon>
    </lineage>
</organism>
<name>A0A090QSY6_9GAMM</name>
<dbReference type="AlphaFoldDB" id="A0A090QSY6"/>
<evidence type="ECO:0000313" key="1">
    <source>
        <dbReference type="EMBL" id="GAL04939.1"/>
    </source>
</evidence>
<reference evidence="1 2" key="1">
    <citation type="journal article" date="2014" name="Genome Announc.">
        <title>Draft Genome Sequences of Two Vibrionaceae Species, Vibrio ponticus C121 and Photobacterium aphoticum C119, Isolated as Coral Reef Microbiota.</title>
        <authorList>
            <person name="Al-saari N."/>
            <person name="Meirelles P.M."/>
            <person name="Mino S."/>
            <person name="Suda W."/>
            <person name="Oshima K."/>
            <person name="Hattori M."/>
            <person name="Ohkuma M."/>
            <person name="Thompson F.L."/>
            <person name="Gomez-Gil B."/>
            <person name="Sawabe T."/>
            <person name="Sawabe T."/>
        </authorList>
    </citation>
    <scope>NUCLEOTIDE SEQUENCE [LARGE SCALE GENOMIC DNA]</scope>
    <source>
        <strain evidence="1 2">JCM 19237</strain>
    </source>
</reference>
<dbReference type="eggNOG" id="COG5339">
    <property type="taxonomic scope" value="Bacteria"/>
</dbReference>
<dbReference type="STRING" id="754436.JCM19237_4305"/>
<dbReference type="Pfam" id="PF06097">
    <property type="entry name" value="DUF945"/>
    <property type="match status" value="1"/>
</dbReference>
<proteinExistence type="predicted"/>
<dbReference type="Proteomes" id="UP000029227">
    <property type="component" value="Unassembled WGS sequence"/>
</dbReference>
<protein>
    <submittedName>
        <fullName evidence="1">Uncharacterized protein</fullName>
    </submittedName>
</protein>
<dbReference type="InterPro" id="IPR010352">
    <property type="entry name" value="DUF945"/>
</dbReference>
<sequence length="111" mass="11888">MKFAISDLSLDTPQGAVKSSLALQVKPGMENASQNLMAVAETINGDLYVSLPVALVDADPLLKERAAMLEENGIIERNATHYVAKMAIEGDKLVLASGDQLPVAMLLMLFM</sequence>